<feature type="compositionally biased region" description="Polar residues" evidence="1">
    <location>
        <begin position="209"/>
        <end position="220"/>
    </location>
</feature>
<keyword evidence="3" id="KW-1185">Reference proteome</keyword>
<evidence type="ECO:0000313" key="2">
    <source>
        <dbReference type="EMBL" id="GKT46057.1"/>
    </source>
</evidence>
<reference evidence="2 3" key="1">
    <citation type="submission" date="2022-03" db="EMBL/GenBank/DDBJ databases">
        <title>Genome data of Colletotrichum spp.</title>
        <authorList>
            <person name="Utami Y.D."/>
            <person name="Hiruma K."/>
        </authorList>
    </citation>
    <scope>NUCLEOTIDE SEQUENCE [LARGE SCALE GENOMIC DNA]</scope>
    <source>
        <strain evidence="2 3">MAFF 239500</strain>
    </source>
</reference>
<evidence type="ECO:0000256" key="1">
    <source>
        <dbReference type="SAM" id="MobiDB-lite"/>
    </source>
</evidence>
<proteinExistence type="predicted"/>
<name>A0AA37NYB2_9PEZI</name>
<dbReference type="Proteomes" id="UP001055115">
    <property type="component" value="Unassembled WGS sequence"/>
</dbReference>
<dbReference type="RefSeq" id="XP_049128407.1">
    <property type="nucleotide sequence ID" value="XM_049272450.1"/>
</dbReference>
<organism evidence="2 3">
    <name type="scientific">Colletotrichum spaethianum</name>
    <dbReference type="NCBI Taxonomy" id="700344"/>
    <lineage>
        <taxon>Eukaryota</taxon>
        <taxon>Fungi</taxon>
        <taxon>Dikarya</taxon>
        <taxon>Ascomycota</taxon>
        <taxon>Pezizomycotina</taxon>
        <taxon>Sordariomycetes</taxon>
        <taxon>Hypocreomycetidae</taxon>
        <taxon>Glomerellales</taxon>
        <taxon>Glomerellaceae</taxon>
        <taxon>Colletotrichum</taxon>
        <taxon>Colletotrichum spaethianum species complex</taxon>
    </lineage>
</organism>
<evidence type="ECO:0000313" key="3">
    <source>
        <dbReference type="Proteomes" id="UP001055115"/>
    </source>
</evidence>
<protein>
    <submittedName>
        <fullName evidence="2">Uncharacterized protein</fullName>
    </submittedName>
</protein>
<accession>A0AA37NYB2</accession>
<sequence length="368" mass="40798">MASRPGLTSGITEVAQTKSDRALATWKEQAKQNINPAFARHPKKKDEVVNAIEKVEWDHQRMAVEDVTTQNLYNDAMESLFCERMPSVQGFVDVCPPSPSVLEALRIMNGLVLPPDISALLQEYGLDPDACCNPDLDDERKVLLEDFEIKYVGDDRFGPLDLRISKRRRDGGDVKEPAPKKRKRVPRLMQKSFSFAPQIPSPPSKIDWLSTSPVWQNNDEGSAPLKLRETDSQTQDSSATPQPEHQDGGLAVECLNSLNDRTRKHPPDTALITNKLSLSAIPADVNHALDAISAKMMDMRAAIAAQQQGQNDSIRNALRPLHQALDTIHKSTKATMEAAEMIKATLEKLDRDLTLEDGLVEGRLAVQG</sequence>
<dbReference type="EMBL" id="BQXU01000014">
    <property type="protein sequence ID" value="GKT46057.1"/>
    <property type="molecule type" value="Genomic_DNA"/>
</dbReference>
<feature type="region of interest" description="Disordered" evidence="1">
    <location>
        <begin position="168"/>
        <end position="250"/>
    </location>
</feature>
<feature type="compositionally biased region" description="Basic and acidic residues" evidence="1">
    <location>
        <begin position="170"/>
        <end position="179"/>
    </location>
</feature>
<dbReference type="AlphaFoldDB" id="A0AA37NYB2"/>
<gene>
    <name evidence="2" type="ORF">ColSpa_06238</name>
</gene>
<feature type="compositionally biased region" description="Polar residues" evidence="1">
    <location>
        <begin position="232"/>
        <end position="243"/>
    </location>
</feature>
<dbReference type="GeneID" id="73327040"/>
<comment type="caution">
    <text evidence="2">The sequence shown here is derived from an EMBL/GenBank/DDBJ whole genome shotgun (WGS) entry which is preliminary data.</text>
</comment>